<protein>
    <submittedName>
        <fullName evidence="2">Uncharacterized protein</fullName>
    </submittedName>
</protein>
<dbReference type="AlphaFoldDB" id="A0AAV9URZ4"/>
<evidence type="ECO:0000256" key="1">
    <source>
        <dbReference type="SAM" id="MobiDB-lite"/>
    </source>
</evidence>
<comment type="caution">
    <text evidence="2">The sequence shown here is derived from an EMBL/GenBank/DDBJ whole genome shotgun (WGS) entry which is preliminary data.</text>
</comment>
<gene>
    <name evidence="2" type="ORF">TWF696_007323</name>
</gene>
<dbReference type="EMBL" id="JAVHNQ010000005">
    <property type="protein sequence ID" value="KAK6347251.1"/>
    <property type="molecule type" value="Genomic_DNA"/>
</dbReference>
<keyword evidence="3" id="KW-1185">Reference proteome</keyword>
<reference evidence="2 3" key="1">
    <citation type="submission" date="2019-10" db="EMBL/GenBank/DDBJ databases">
        <authorList>
            <person name="Palmer J.M."/>
        </authorList>
    </citation>
    <scope>NUCLEOTIDE SEQUENCE [LARGE SCALE GENOMIC DNA]</scope>
    <source>
        <strain evidence="2 3">TWF696</strain>
    </source>
</reference>
<evidence type="ECO:0000313" key="3">
    <source>
        <dbReference type="Proteomes" id="UP001375240"/>
    </source>
</evidence>
<accession>A0AAV9URZ4</accession>
<name>A0AAV9URZ4_9PEZI</name>
<sequence length="395" mass="42256">MSNYGIQLVNKSGQQRRFFFFTAPPVVSNVPNVYSNTWITRVADDTEAINIKTTLDFYAWCGPSIQDDGQPTQVNQGVYKGPVTLGLAGTAGAHPTPGTSYQTLFDESSQHFGFGPPVAAAANPGCYSIRTDTNFVPDDNLILGLAMQQEGADMPAPVAIVKADPGLTYNIAPVVRFYVGVGDAETGDVIDFNAISTISGCYDFSATGAGFGHIFGTISYMPNGTWTQTVYKDVIPYTMDSLIPSPSNGAVEIPPWVTAVITFALPIMKQVLRDAVLAAVKKQLQGLNLTLGPFTFSSDGNTITGTYRLPGLEQYEKPKPNSEIWISVDAKNEIFQVKFTPHWAPESDDDCSSAVTRSSSKPAVRDGPSTDVIKAINTGIGGVSGLPKGESWIVS</sequence>
<organism evidence="2 3">
    <name type="scientific">Orbilia brochopaga</name>
    <dbReference type="NCBI Taxonomy" id="3140254"/>
    <lineage>
        <taxon>Eukaryota</taxon>
        <taxon>Fungi</taxon>
        <taxon>Dikarya</taxon>
        <taxon>Ascomycota</taxon>
        <taxon>Pezizomycotina</taxon>
        <taxon>Orbiliomycetes</taxon>
        <taxon>Orbiliales</taxon>
        <taxon>Orbiliaceae</taxon>
        <taxon>Orbilia</taxon>
    </lineage>
</organism>
<evidence type="ECO:0000313" key="2">
    <source>
        <dbReference type="EMBL" id="KAK6347251.1"/>
    </source>
</evidence>
<dbReference type="Proteomes" id="UP001375240">
    <property type="component" value="Unassembled WGS sequence"/>
</dbReference>
<proteinExistence type="predicted"/>
<feature type="region of interest" description="Disordered" evidence="1">
    <location>
        <begin position="345"/>
        <end position="369"/>
    </location>
</feature>